<name>A0A3N4HVD1_ASCIM</name>
<keyword evidence="5" id="KW-0690">Ribosome biogenesis</keyword>
<dbReference type="Gene3D" id="1.10.10.900">
    <property type="entry name" value="SBDS protein C-terminal domain, subdomain 1"/>
    <property type="match status" value="1"/>
</dbReference>
<evidence type="ECO:0000259" key="10">
    <source>
        <dbReference type="Pfam" id="PF09377"/>
    </source>
</evidence>
<dbReference type="GO" id="GO:0042256">
    <property type="term" value="P:cytosolic ribosome assembly"/>
    <property type="evidence" value="ECO:0007669"/>
    <property type="project" value="InterPro"/>
</dbReference>
<evidence type="ECO:0000259" key="9">
    <source>
        <dbReference type="Pfam" id="PF01172"/>
    </source>
</evidence>
<evidence type="ECO:0000313" key="13">
    <source>
        <dbReference type="Proteomes" id="UP000275078"/>
    </source>
</evidence>
<feature type="domain" description="Ribosome maturation protein SDO1/SBDS central" evidence="10">
    <location>
        <begin position="109"/>
        <end position="193"/>
    </location>
</feature>
<dbReference type="InterPro" id="IPR039100">
    <property type="entry name" value="Sdo1/SBDS-like"/>
</dbReference>
<sequence length="271" mass="30729">MPIQQPSNQIKLTNVSIVRQKKGKKRFELACYKNKVMEYRTGVESDLDEVLQIHQIFTNVSKGQVAPHADIQKAYPGKSQDEIILEILKKGELQVGEKERGAEIERKEKEVINIVVQRCVEPKSKRVYTPTMIEKALNELRENPKFQTAKSGDENNKDFPTWHGVSTSKNAKALALEAIKALVYHQPIAIARAQMKVRIFLPAEYQKKLKDRVKEELGEGLKTEDISGKGDWECEAIVDPGVYRTLSELFTSETKGRGRVEVLDTSVVHES</sequence>
<dbReference type="Proteomes" id="UP000275078">
    <property type="component" value="Unassembled WGS sequence"/>
</dbReference>
<dbReference type="Gene3D" id="3.30.1250.10">
    <property type="entry name" value="Ribosome maturation protein SBDS, N-terminal domain"/>
    <property type="match status" value="1"/>
</dbReference>
<proteinExistence type="inferred from homology"/>
<keyword evidence="4" id="KW-0963">Cytoplasm</keyword>
<dbReference type="InterPro" id="IPR036786">
    <property type="entry name" value="Ribosome_mat_SBDS_N_sf"/>
</dbReference>
<evidence type="ECO:0000259" key="11">
    <source>
        <dbReference type="Pfam" id="PF20268"/>
    </source>
</evidence>
<dbReference type="EMBL" id="ML119720">
    <property type="protein sequence ID" value="RPA77813.1"/>
    <property type="molecule type" value="Genomic_DNA"/>
</dbReference>
<dbReference type="GO" id="GO:0005737">
    <property type="term" value="C:cytoplasm"/>
    <property type="evidence" value="ECO:0007669"/>
    <property type="project" value="UniProtKB-SubCell"/>
</dbReference>
<dbReference type="PANTHER" id="PTHR10927:SF1">
    <property type="entry name" value="RIBOSOME MATURATION PROTEIN SBDS"/>
    <property type="match status" value="1"/>
</dbReference>
<organism evidence="12 13">
    <name type="scientific">Ascobolus immersus RN42</name>
    <dbReference type="NCBI Taxonomy" id="1160509"/>
    <lineage>
        <taxon>Eukaryota</taxon>
        <taxon>Fungi</taxon>
        <taxon>Dikarya</taxon>
        <taxon>Ascomycota</taxon>
        <taxon>Pezizomycotina</taxon>
        <taxon>Pezizomycetes</taxon>
        <taxon>Pezizales</taxon>
        <taxon>Ascobolaceae</taxon>
        <taxon>Ascobolus</taxon>
    </lineage>
</organism>
<feature type="domain" description="Ribosome maturation protein SDO1/SBDS N-terminal" evidence="9">
    <location>
        <begin position="14"/>
        <end position="100"/>
    </location>
</feature>
<dbReference type="SUPFAM" id="SSF109728">
    <property type="entry name" value="Hypothetical protein AF0491, middle domain"/>
    <property type="match status" value="1"/>
</dbReference>
<accession>A0A3N4HVD1</accession>
<reference evidence="12 13" key="1">
    <citation type="journal article" date="2018" name="Nat. Ecol. Evol.">
        <title>Pezizomycetes genomes reveal the molecular basis of ectomycorrhizal truffle lifestyle.</title>
        <authorList>
            <person name="Murat C."/>
            <person name="Payen T."/>
            <person name="Noel B."/>
            <person name="Kuo A."/>
            <person name="Morin E."/>
            <person name="Chen J."/>
            <person name="Kohler A."/>
            <person name="Krizsan K."/>
            <person name="Balestrini R."/>
            <person name="Da Silva C."/>
            <person name="Montanini B."/>
            <person name="Hainaut M."/>
            <person name="Levati E."/>
            <person name="Barry K.W."/>
            <person name="Belfiori B."/>
            <person name="Cichocki N."/>
            <person name="Clum A."/>
            <person name="Dockter R.B."/>
            <person name="Fauchery L."/>
            <person name="Guy J."/>
            <person name="Iotti M."/>
            <person name="Le Tacon F."/>
            <person name="Lindquist E.A."/>
            <person name="Lipzen A."/>
            <person name="Malagnac F."/>
            <person name="Mello A."/>
            <person name="Molinier V."/>
            <person name="Miyauchi S."/>
            <person name="Poulain J."/>
            <person name="Riccioni C."/>
            <person name="Rubini A."/>
            <person name="Sitrit Y."/>
            <person name="Splivallo R."/>
            <person name="Traeger S."/>
            <person name="Wang M."/>
            <person name="Zifcakova L."/>
            <person name="Wipf D."/>
            <person name="Zambonelli A."/>
            <person name="Paolocci F."/>
            <person name="Nowrousian M."/>
            <person name="Ottonello S."/>
            <person name="Baldrian P."/>
            <person name="Spatafora J.W."/>
            <person name="Henrissat B."/>
            <person name="Nagy L.G."/>
            <person name="Aury J.M."/>
            <person name="Wincker P."/>
            <person name="Grigoriev I.V."/>
            <person name="Bonfante P."/>
            <person name="Martin F.M."/>
        </authorList>
    </citation>
    <scope>NUCLEOTIDE SEQUENCE [LARGE SCALE GENOMIC DNA]</scope>
    <source>
        <strain evidence="12 13">RN42</strain>
    </source>
</reference>
<evidence type="ECO:0000256" key="1">
    <source>
        <dbReference type="ARBA" id="ARBA00004123"/>
    </source>
</evidence>
<dbReference type="GO" id="GO:0005634">
    <property type="term" value="C:nucleus"/>
    <property type="evidence" value="ECO:0007669"/>
    <property type="project" value="UniProtKB-SubCell"/>
</dbReference>
<dbReference type="Pfam" id="PF01172">
    <property type="entry name" value="SBDS_N"/>
    <property type="match status" value="1"/>
</dbReference>
<protein>
    <recommendedName>
        <fullName evidence="8">Ribosome maturation protein SDO1</fullName>
    </recommendedName>
</protein>
<evidence type="ECO:0000256" key="4">
    <source>
        <dbReference type="ARBA" id="ARBA00022490"/>
    </source>
</evidence>
<evidence type="ECO:0000256" key="7">
    <source>
        <dbReference type="ARBA" id="ARBA00049708"/>
    </source>
</evidence>
<dbReference type="InterPro" id="IPR019783">
    <property type="entry name" value="SDO1/SBDS_N"/>
</dbReference>
<dbReference type="AlphaFoldDB" id="A0A3N4HVD1"/>
<evidence type="ECO:0000256" key="5">
    <source>
        <dbReference type="ARBA" id="ARBA00022517"/>
    </source>
</evidence>
<dbReference type="STRING" id="1160509.A0A3N4HVD1"/>
<dbReference type="OrthoDB" id="10253092at2759"/>
<comment type="similarity">
    <text evidence="3">Belongs to the SDO1/SBDS family.</text>
</comment>
<feature type="domain" description="Ribosome maturation protein SDO1/SBDS C-terminal" evidence="11">
    <location>
        <begin position="195"/>
        <end position="264"/>
    </location>
</feature>
<gene>
    <name evidence="12" type="ORF">BJ508DRAFT_416851</name>
</gene>
<dbReference type="Pfam" id="PF20268">
    <property type="entry name" value="SBDS_C"/>
    <property type="match status" value="1"/>
</dbReference>
<dbReference type="InterPro" id="IPR002140">
    <property type="entry name" value="Sdo1/SBDS"/>
</dbReference>
<dbReference type="InterPro" id="IPR018978">
    <property type="entry name" value="SDO1/SBDS_central"/>
</dbReference>
<evidence type="ECO:0000256" key="3">
    <source>
        <dbReference type="ARBA" id="ARBA00007433"/>
    </source>
</evidence>
<evidence type="ECO:0000256" key="6">
    <source>
        <dbReference type="ARBA" id="ARBA00023242"/>
    </source>
</evidence>
<dbReference type="FunFam" id="3.30.1250.10:FF:000001">
    <property type="entry name" value="SBDS, ribosome maturation factor"/>
    <property type="match status" value="1"/>
</dbReference>
<evidence type="ECO:0000313" key="12">
    <source>
        <dbReference type="EMBL" id="RPA77813.1"/>
    </source>
</evidence>
<dbReference type="SUPFAM" id="SSF89895">
    <property type="entry name" value="FYSH domain"/>
    <property type="match status" value="1"/>
</dbReference>
<dbReference type="Gene3D" id="3.30.70.240">
    <property type="match status" value="1"/>
</dbReference>
<dbReference type="PANTHER" id="PTHR10927">
    <property type="entry name" value="RIBOSOME MATURATION PROTEIN SBDS"/>
    <property type="match status" value="1"/>
</dbReference>
<evidence type="ECO:0000256" key="8">
    <source>
        <dbReference type="ARBA" id="ARBA00071414"/>
    </source>
</evidence>
<dbReference type="NCBIfam" id="TIGR00291">
    <property type="entry name" value="RNA_SBDS"/>
    <property type="match status" value="1"/>
</dbReference>
<dbReference type="PROSITE" id="PS01267">
    <property type="entry name" value="UPF0023"/>
    <property type="match status" value="1"/>
</dbReference>
<evidence type="ECO:0000256" key="2">
    <source>
        <dbReference type="ARBA" id="ARBA00004496"/>
    </source>
</evidence>
<dbReference type="InterPro" id="IPR046928">
    <property type="entry name" value="SDO1/SBDS_C"/>
</dbReference>
<comment type="subcellular location">
    <subcellularLocation>
        <location evidence="2">Cytoplasm</location>
    </subcellularLocation>
    <subcellularLocation>
        <location evidence="1">Nucleus</location>
    </subcellularLocation>
</comment>
<keyword evidence="13" id="KW-1185">Reference proteome</keyword>
<dbReference type="InterPro" id="IPR037188">
    <property type="entry name" value="Sdo1/SBDS_central_sf"/>
</dbReference>
<dbReference type="Pfam" id="PF09377">
    <property type="entry name" value="SBDS_domain_II"/>
    <property type="match status" value="1"/>
</dbReference>
<keyword evidence="6" id="KW-0539">Nucleus</keyword>
<dbReference type="InterPro" id="IPR018023">
    <property type="entry name" value="Ribosome_mat_SBDS_CS"/>
</dbReference>
<comment type="subunit">
    <text evidence="7">Associates with the 60S ribosomal subunit.</text>
</comment>